<dbReference type="InterPro" id="IPR001478">
    <property type="entry name" value="PDZ"/>
</dbReference>
<dbReference type="Gene3D" id="2.30.42.10">
    <property type="match status" value="1"/>
</dbReference>
<dbReference type="Proteomes" id="UP000198858">
    <property type="component" value="Chromosome I"/>
</dbReference>
<dbReference type="PROSITE" id="PS50106">
    <property type="entry name" value="PDZ"/>
    <property type="match status" value="1"/>
</dbReference>
<sequence length="450" mass="51323">MISNSKIPARVIVFLVSVIFTNVFSQNDFEIDNDKGYFKQKFELVNDLVILPVELNGRKLSFLLDTGVNSTILFSFTSEDSIEVNNPSVIYIKGLGSGKPLRALKSKKNKLRVGEAISFDLDVYLIEGGVFSISNRLGIPINGILGYDFFKDFVVEFNYRAEWMKVYHPDEFKYKKCRRCVELPLQFYKQKPYIQAEVSINENESQIVDLLVDSGSGDALWLFKDPGKGLYVPEKSFKDFLGFGITGSVYGDRSRIDGLSLKDYSFKDITVSFPDSLSLAAVNSFEERDGSIGAQVLKRFHSVFDYQRRILRLKPNGNFRDPFEYNMSGIVIRHNGYRMVKDEAIVKSQFNIENENKDGVLAYSSGKKVNIIFSLEPSYEIAEVRPDSPADISGLQVGDEVIEINGRPVYRYNLKKINEILSSKEGRRIKIEVVRKGRPIEIEFRLERIL</sequence>
<feature type="domain" description="Peptidase A2" evidence="3">
    <location>
        <begin position="60"/>
        <end position="97"/>
    </location>
</feature>
<gene>
    <name evidence="4" type="ORF">SAMN04488552_2108</name>
</gene>
<evidence type="ECO:0000259" key="2">
    <source>
        <dbReference type="PROSITE" id="PS50106"/>
    </source>
</evidence>
<keyword evidence="5" id="KW-1185">Reference proteome</keyword>
<protein>
    <submittedName>
        <fullName evidence="4">Aspartyl protease</fullName>
    </submittedName>
</protein>
<name>A0A1H1PGI7_9FLAO</name>
<dbReference type="GO" id="GO:0004190">
    <property type="term" value="F:aspartic-type endopeptidase activity"/>
    <property type="evidence" value="ECO:0007669"/>
    <property type="project" value="InterPro"/>
</dbReference>
<keyword evidence="4" id="KW-0645">Protease</keyword>
<dbReference type="RefSeq" id="WP_089662466.1">
    <property type="nucleotide sequence ID" value="NZ_LT629745.1"/>
</dbReference>
<dbReference type="GO" id="GO:0006508">
    <property type="term" value="P:proteolysis"/>
    <property type="evidence" value="ECO:0007669"/>
    <property type="project" value="UniProtKB-KW"/>
</dbReference>
<feature type="domain" description="PDZ" evidence="2">
    <location>
        <begin position="381"/>
        <end position="421"/>
    </location>
</feature>
<keyword evidence="1" id="KW-0378">Hydrolase</keyword>
<dbReference type="AlphaFoldDB" id="A0A1H1PGI7"/>
<organism evidence="4 5">
    <name type="scientific">Christiangramia echinicola</name>
    <dbReference type="NCBI Taxonomy" id="279359"/>
    <lineage>
        <taxon>Bacteria</taxon>
        <taxon>Pseudomonadati</taxon>
        <taxon>Bacteroidota</taxon>
        <taxon>Flavobacteriia</taxon>
        <taxon>Flavobacteriales</taxon>
        <taxon>Flavobacteriaceae</taxon>
        <taxon>Christiangramia</taxon>
    </lineage>
</organism>
<evidence type="ECO:0000256" key="1">
    <source>
        <dbReference type="ARBA" id="ARBA00022801"/>
    </source>
</evidence>
<dbReference type="EMBL" id="LT629745">
    <property type="protein sequence ID" value="SDS10356.1"/>
    <property type="molecule type" value="Genomic_DNA"/>
</dbReference>
<dbReference type="SUPFAM" id="SSF50156">
    <property type="entry name" value="PDZ domain-like"/>
    <property type="match status" value="1"/>
</dbReference>
<reference evidence="4 5" key="1">
    <citation type="submission" date="2016-10" db="EMBL/GenBank/DDBJ databases">
        <authorList>
            <person name="Varghese N."/>
            <person name="Submissions S."/>
        </authorList>
    </citation>
    <scope>NUCLEOTIDE SEQUENCE [LARGE SCALE GENOMIC DNA]</scope>
    <source>
        <strain evidence="4 5">Mar_2010_102</strain>
    </source>
</reference>
<evidence type="ECO:0000313" key="4">
    <source>
        <dbReference type="EMBL" id="SDS10356.1"/>
    </source>
</evidence>
<dbReference type="Pfam" id="PF13650">
    <property type="entry name" value="Asp_protease_2"/>
    <property type="match status" value="1"/>
</dbReference>
<proteinExistence type="predicted"/>
<dbReference type="SMART" id="SM00228">
    <property type="entry name" value="PDZ"/>
    <property type="match status" value="1"/>
</dbReference>
<dbReference type="InterPro" id="IPR001995">
    <property type="entry name" value="Peptidase_A2_cat"/>
</dbReference>
<dbReference type="InterPro" id="IPR036034">
    <property type="entry name" value="PDZ_sf"/>
</dbReference>
<dbReference type="STRING" id="1250231.SAMN04488552_2108"/>
<dbReference type="PROSITE" id="PS50175">
    <property type="entry name" value="ASP_PROT_RETROV"/>
    <property type="match status" value="1"/>
</dbReference>
<dbReference type="InterPro" id="IPR041489">
    <property type="entry name" value="PDZ_6"/>
</dbReference>
<accession>A0A1H1PGI7</accession>
<dbReference type="Pfam" id="PF17820">
    <property type="entry name" value="PDZ_6"/>
    <property type="match status" value="1"/>
</dbReference>
<evidence type="ECO:0000313" key="5">
    <source>
        <dbReference type="Proteomes" id="UP000198858"/>
    </source>
</evidence>
<dbReference type="InterPro" id="IPR021109">
    <property type="entry name" value="Peptidase_aspartic_dom_sf"/>
</dbReference>
<evidence type="ECO:0000259" key="3">
    <source>
        <dbReference type="PROSITE" id="PS50175"/>
    </source>
</evidence>
<dbReference type="Gene3D" id="2.40.70.10">
    <property type="entry name" value="Acid Proteases"/>
    <property type="match status" value="2"/>
</dbReference>